<evidence type="ECO:0000313" key="3">
    <source>
        <dbReference type="EMBL" id="CAI9753877.1"/>
    </source>
</evidence>
<feature type="domain" description="Reverse transcriptase zinc-binding" evidence="2">
    <location>
        <begin position="64"/>
        <end position="144"/>
    </location>
</feature>
<name>A0AAD1YS50_9LAMI</name>
<evidence type="ECO:0000259" key="2">
    <source>
        <dbReference type="Pfam" id="PF13966"/>
    </source>
</evidence>
<sequence>MIIHGSRLNRQAKVPDIVEGDDWRWPLACSPALFELMQSTLDTFRPDSTREDILRWVENVHGVFSVQSAWEPLRLRCPRVTWHHIVWFPKCITHQAFILWLVIQDGLYTQLKLLRFGLLQSMHCVLCGCSVKDLDHLFLSVHFLSAFGMLCMLNVTCLGFGGVGQKLFLG</sequence>
<proteinExistence type="predicted"/>
<keyword evidence="4" id="KW-1185">Reference proteome</keyword>
<dbReference type="InterPro" id="IPR026960">
    <property type="entry name" value="RVT-Znf"/>
</dbReference>
<protein>
    <recommendedName>
        <fullName evidence="2">Reverse transcriptase zinc-binding domain-containing protein</fullName>
    </recommendedName>
</protein>
<dbReference type="Proteomes" id="UP000834106">
    <property type="component" value="Chromosome 1"/>
</dbReference>
<feature type="transmembrane region" description="Helical" evidence="1">
    <location>
        <begin position="141"/>
        <end position="163"/>
    </location>
</feature>
<evidence type="ECO:0000313" key="4">
    <source>
        <dbReference type="Proteomes" id="UP000834106"/>
    </source>
</evidence>
<gene>
    <name evidence="3" type="ORF">FPE_LOCUS1308</name>
</gene>
<dbReference type="EMBL" id="OU503036">
    <property type="protein sequence ID" value="CAI9753877.1"/>
    <property type="molecule type" value="Genomic_DNA"/>
</dbReference>
<keyword evidence="1" id="KW-1133">Transmembrane helix</keyword>
<reference evidence="3" key="1">
    <citation type="submission" date="2023-05" db="EMBL/GenBank/DDBJ databases">
        <authorList>
            <person name="Huff M."/>
        </authorList>
    </citation>
    <scope>NUCLEOTIDE SEQUENCE</scope>
</reference>
<accession>A0AAD1YS50</accession>
<dbReference type="AlphaFoldDB" id="A0AAD1YS50"/>
<evidence type="ECO:0000256" key="1">
    <source>
        <dbReference type="SAM" id="Phobius"/>
    </source>
</evidence>
<dbReference type="Pfam" id="PF13966">
    <property type="entry name" value="zf-RVT"/>
    <property type="match status" value="1"/>
</dbReference>
<organism evidence="3 4">
    <name type="scientific">Fraxinus pennsylvanica</name>
    <dbReference type="NCBI Taxonomy" id="56036"/>
    <lineage>
        <taxon>Eukaryota</taxon>
        <taxon>Viridiplantae</taxon>
        <taxon>Streptophyta</taxon>
        <taxon>Embryophyta</taxon>
        <taxon>Tracheophyta</taxon>
        <taxon>Spermatophyta</taxon>
        <taxon>Magnoliopsida</taxon>
        <taxon>eudicotyledons</taxon>
        <taxon>Gunneridae</taxon>
        <taxon>Pentapetalae</taxon>
        <taxon>asterids</taxon>
        <taxon>lamiids</taxon>
        <taxon>Lamiales</taxon>
        <taxon>Oleaceae</taxon>
        <taxon>Oleeae</taxon>
        <taxon>Fraxinus</taxon>
    </lineage>
</organism>
<keyword evidence="1" id="KW-0472">Membrane</keyword>
<keyword evidence="1" id="KW-0812">Transmembrane</keyword>